<evidence type="ECO:0000256" key="1">
    <source>
        <dbReference type="SAM" id="Phobius"/>
    </source>
</evidence>
<keyword evidence="1" id="KW-0472">Membrane</keyword>
<keyword evidence="1" id="KW-0812">Transmembrane</keyword>
<feature type="transmembrane region" description="Helical" evidence="1">
    <location>
        <begin position="12"/>
        <end position="32"/>
    </location>
</feature>
<proteinExistence type="predicted"/>
<dbReference type="AlphaFoldDB" id="A0A182TH58"/>
<dbReference type="EnsemblMetazoa" id="AMEC002233-RA">
    <property type="protein sequence ID" value="AMEC002233-PA"/>
    <property type="gene ID" value="AMEC002233"/>
</dbReference>
<name>A0A182TH58_9DIPT</name>
<dbReference type="Proteomes" id="UP000075902">
    <property type="component" value="Unassembled WGS sequence"/>
</dbReference>
<dbReference type="VEuPathDB" id="VectorBase:AMEC002233"/>
<evidence type="ECO:0000313" key="3">
    <source>
        <dbReference type="Proteomes" id="UP000075902"/>
    </source>
</evidence>
<keyword evidence="3" id="KW-1185">Reference proteome</keyword>
<reference evidence="2" key="2">
    <citation type="submission" date="2020-05" db="UniProtKB">
        <authorList>
            <consortium name="EnsemblMetazoa"/>
        </authorList>
    </citation>
    <scope>IDENTIFICATION</scope>
    <source>
        <strain evidence="2">CM1001059</strain>
    </source>
</reference>
<sequence length="211" mass="24668">MIPFRANNMWYYHLIILWLTVLIYTANSIWVVEVNKLHKSCENPSKRAPFPLDMSKVQIYLSEEDKLVLNGEVTFTQDIFPPWGISIYTHKLDHGEWTPTAYTKSAFNLCLEMHASHEIWYIITKQLNKTNCPYRKGYVEKFDMIDIGSFGFDDVLQDLVGDWRIFVDFRLGSVPHKLQISCMISQSDWTHKIGREKTTITTTTTTVQHND</sequence>
<evidence type="ECO:0000313" key="2">
    <source>
        <dbReference type="EnsemblMetazoa" id="AMEC002233-PA"/>
    </source>
</evidence>
<reference evidence="3" key="1">
    <citation type="submission" date="2014-01" db="EMBL/GenBank/DDBJ databases">
        <title>The Genome Sequence of Anopheles melas CM1001059_A (V2).</title>
        <authorList>
            <consortium name="The Broad Institute Genomics Platform"/>
            <person name="Neafsey D.E."/>
            <person name="Besansky N."/>
            <person name="Howell P."/>
            <person name="Walton C."/>
            <person name="Young S.K."/>
            <person name="Zeng Q."/>
            <person name="Gargeya S."/>
            <person name="Fitzgerald M."/>
            <person name="Haas B."/>
            <person name="Abouelleil A."/>
            <person name="Allen A.W."/>
            <person name="Alvarado L."/>
            <person name="Arachchi H.M."/>
            <person name="Berlin A.M."/>
            <person name="Chapman S.B."/>
            <person name="Gainer-Dewar J."/>
            <person name="Goldberg J."/>
            <person name="Griggs A."/>
            <person name="Gujja S."/>
            <person name="Hansen M."/>
            <person name="Howarth C."/>
            <person name="Imamovic A."/>
            <person name="Ireland A."/>
            <person name="Larimer J."/>
            <person name="McCowan C."/>
            <person name="Murphy C."/>
            <person name="Pearson M."/>
            <person name="Poon T.W."/>
            <person name="Priest M."/>
            <person name="Roberts A."/>
            <person name="Saif S."/>
            <person name="Shea T."/>
            <person name="Sisk P."/>
            <person name="Sykes S."/>
            <person name="Wortman J."/>
            <person name="Nusbaum C."/>
            <person name="Birren B."/>
        </authorList>
    </citation>
    <scope>NUCLEOTIDE SEQUENCE [LARGE SCALE GENOMIC DNA]</scope>
    <source>
        <strain evidence="3">CM1001059</strain>
    </source>
</reference>
<keyword evidence="1" id="KW-1133">Transmembrane helix</keyword>
<evidence type="ECO:0008006" key="4">
    <source>
        <dbReference type="Google" id="ProtNLM"/>
    </source>
</evidence>
<accession>A0A182TH58</accession>
<organism evidence="2 3">
    <name type="scientific">Anopheles melas</name>
    <dbReference type="NCBI Taxonomy" id="34690"/>
    <lineage>
        <taxon>Eukaryota</taxon>
        <taxon>Metazoa</taxon>
        <taxon>Ecdysozoa</taxon>
        <taxon>Arthropoda</taxon>
        <taxon>Hexapoda</taxon>
        <taxon>Insecta</taxon>
        <taxon>Pterygota</taxon>
        <taxon>Neoptera</taxon>
        <taxon>Endopterygota</taxon>
        <taxon>Diptera</taxon>
        <taxon>Nematocera</taxon>
        <taxon>Culicoidea</taxon>
        <taxon>Culicidae</taxon>
        <taxon>Anophelinae</taxon>
        <taxon>Anopheles</taxon>
    </lineage>
</organism>
<protein>
    <recommendedName>
        <fullName evidence="4">MD-2-related lipid-recognition domain-containing protein</fullName>
    </recommendedName>
</protein>